<keyword evidence="1" id="KW-0805">Transcription regulation</keyword>
<evidence type="ECO:0000256" key="1">
    <source>
        <dbReference type="ARBA" id="ARBA00023015"/>
    </source>
</evidence>
<name>A0A0A3ATH6_9PAST</name>
<sequence length="299" mass="34650">MKITLKLMSDSAEIIQSYLPYVRIGIQCNKLSDFNEMRALCHWHDDIELVKILKGEMCYYVNGKTFILKKGDGIIVNAKAMHYGFSSSGQDCDFICVLINPVIFGIETRLYQKFVAPIIHNKALEANYLSSQQSCQAEILQQIEKLGELYLTAKNLNIETDMLCVAAAYYLWNQWFDLVKEDLEDNLTEPEEVILQKKMTMFIHQNYMHPIRLENIAESAYICRSRCCKLFKKYAGQSPMLFLNAYRIEVSQALLSNTSLSITEIALRCGFNHLSYFSKQFFMLNQCTPNQFRKRVRNA</sequence>
<dbReference type="GO" id="GO:0003700">
    <property type="term" value="F:DNA-binding transcription factor activity"/>
    <property type="evidence" value="ECO:0007669"/>
    <property type="project" value="InterPro"/>
</dbReference>
<dbReference type="PANTHER" id="PTHR43280">
    <property type="entry name" value="ARAC-FAMILY TRANSCRIPTIONAL REGULATOR"/>
    <property type="match status" value="1"/>
</dbReference>
<dbReference type="PROSITE" id="PS01124">
    <property type="entry name" value="HTH_ARAC_FAMILY_2"/>
    <property type="match status" value="1"/>
</dbReference>
<dbReference type="Pfam" id="PF02311">
    <property type="entry name" value="AraC_binding"/>
    <property type="match status" value="1"/>
</dbReference>
<dbReference type="InterPro" id="IPR003313">
    <property type="entry name" value="AraC-bd"/>
</dbReference>
<evidence type="ECO:0000256" key="3">
    <source>
        <dbReference type="ARBA" id="ARBA00023163"/>
    </source>
</evidence>
<evidence type="ECO:0000313" key="5">
    <source>
        <dbReference type="EMBL" id="KGQ71072.1"/>
    </source>
</evidence>
<accession>A0A0A3ATH6</accession>
<dbReference type="CDD" id="cd02208">
    <property type="entry name" value="cupin_RmlC-like"/>
    <property type="match status" value="1"/>
</dbReference>
<dbReference type="Proteomes" id="UP000030380">
    <property type="component" value="Unassembled WGS sequence"/>
</dbReference>
<dbReference type="SUPFAM" id="SSF51182">
    <property type="entry name" value="RmlC-like cupins"/>
    <property type="match status" value="1"/>
</dbReference>
<organism evidence="5 6">
    <name type="scientific">Chelonobacter oris</name>
    <dbReference type="NCBI Taxonomy" id="505317"/>
    <lineage>
        <taxon>Bacteria</taxon>
        <taxon>Pseudomonadati</taxon>
        <taxon>Pseudomonadota</taxon>
        <taxon>Gammaproteobacteria</taxon>
        <taxon>Pasteurellales</taxon>
        <taxon>Pasteurellaceae</taxon>
        <taxon>Chelonobacter</taxon>
    </lineage>
</organism>
<dbReference type="Gene3D" id="1.10.10.60">
    <property type="entry name" value="Homeodomain-like"/>
    <property type="match status" value="2"/>
</dbReference>
<comment type="caution">
    <text evidence="5">The sequence shown here is derived from an EMBL/GenBank/DDBJ whole genome shotgun (WGS) entry which is preliminary data.</text>
</comment>
<reference evidence="5 6" key="1">
    <citation type="submission" date="2014-11" db="EMBL/GenBank/DDBJ databases">
        <title>Draft genome sequence of Chelonobacter oris 1662T, associated with respiratory disease in Hermann's Tortoises.</title>
        <authorList>
            <person name="Kudirkiene E."/>
            <person name="Hansen M.J."/>
            <person name="Bojesen A.M."/>
        </authorList>
    </citation>
    <scope>NUCLEOTIDE SEQUENCE [LARGE SCALE GENOMIC DNA]</scope>
    <source>
        <strain evidence="5 6">1662</strain>
    </source>
</reference>
<gene>
    <name evidence="5" type="ORF">OA57_02235</name>
</gene>
<dbReference type="InterPro" id="IPR014710">
    <property type="entry name" value="RmlC-like_jellyroll"/>
</dbReference>
<dbReference type="Gene3D" id="2.60.120.10">
    <property type="entry name" value="Jelly Rolls"/>
    <property type="match status" value="1"/>
</dbReference>
<dbReference type="SMART" id="SM00342">
    <property type="entry name" value="HTH_ARAC"/>
    <property type="match status" value="1"/>
</dbReference>
<evidence type="ECO:0000313" key="6">
    <source>
        <dbReference type="Proteomes" id="UP000030380"/>
    </source>
</evidence>
<dbReference type="STRING" id="505317.OA57_02235"/>
<dbReference type="GO" id="GO:0043565">
    <property type="term" value="F:sequence-specific DNA binding"/>
    <property type="evidence" value="ECO:0007669"/>
    <property type="project" value="InterPro"/>
</dbReference>
<proteinExistence type="predicted"/>
<dbReference type="InterPro" id="IPR009057">
    <property type="entry name" value="Homeodomain-like_sf"/>
</dbReference>
<dbReference type="SUPFAM" id="SSF46689">
    <property type="entry name" value="Homeodomain-like"/>
    <property type="match status" value="1"/>
</dbReference>
<dbReference type="InterPro" id="IPR011051">
    <property type="entry name" value="RmlC_Cupin_sf"/>
</dbReference>
<dbReference type="InterPro" id="IPR018060">
    <property type="entry name" value="HTH_AraC"/>
</dbReference>
<dbReference type="PANTHER" id="PTHR43280:SF2">
    <property type="entry name" value="HTH-TYPE TRANSCRIPTIONAL REGULATOR EXSA"/>
    <property type="match status" value="1"/>
</dbReference>
<dbReference type="AlphaFoldDB" id="A0A0A3ATH6"/>
<protein>
    <recommendedName>
        <fullName evidence="4">HTH araC/xylS-type domain-containing protein</fullName>
    </recommendedName>
</protein>
<dbReference type="Pfam" id="PF12833">
    <property type="entry name" value="HTH_18"/>
    <property type="match status" value="1"/>
</dbReference>
<feature type="domain" description="HTH araC/xylS-type" evidence="4">
    <location>
        <begin position="197"/>
        <end position="295"/>
    </location>
</feature>
<evidence type="ECO:0000256" key="2">
    <source>
        <dbReference type="ARBA" id="ARBA00023125"/>
    </source>
</evidence>
<dbReference type="EMBL" id="JSUM01000003">
    <property type="protein sequence ID" value="KGQ71072.1"/>
    <property type="molecule type" value="Genomic_DNA"/>
</dbReference>
<evidence type="ECO:0000259" key="4">
    <source>
        <dbReference type="PROSITE" id="PS01124"/>
    </source>
</evidence>
<dbReference type="RefSeq" id="WP_034612868.1">
    <property type="nucleotide sequence ID" value="NZ_JSUM01000003.1"/>
</dbReference>
<keyword evidence="2" id="KW-0238">DNA-binding</keyword>
<keyword evidence="3" id="KW-0804">Transcription</keyword>
<keyword evidence="6" id="KW-1185">Reference proteome</keyword>
<dbReference type="OrthoDB" id="9778008at2"/>